<comment type="cofactor">
    <cofactor evidence="13">
        <name>[2Fe-2S] cluster</name>
        <dbReference type="ChEBI" id="CHEBI:190135"/>
    </cofactor>
</comment>
<keyword evidence="4" id="KW-0004">4Fe-4S</keyword>
<dbReference type="InterPro" id="IPR006963">
    <property type="entry name" value="Mopterin_OxRdtase_4Fe-4S_dom"/>
</dbReference>
<dbReference type="GO" id="GO:0046872">
    <property type="term" value="F:metal ion binding"/>
    <property type="evidence" value="ECO:0007669"/>
    <property type="project" value="UniProtKB-KW"/>
</dbReference>
<evidence type="ECO:0000256" key="12">
    <source>
        <dbReference type="ARBA" id="ARBA00023136"/>
    </source>
</evidence>
<dbReference type="Gene3D" id="3.10.20.740">
    <property type="match status" value="1"/>
</dbReference>
<dbReference type="GO" id="GO:0016020">
    <property type="term" value="C:membrane"/>
    <property type="evidence" value="ECO:0007669"/>
    <property type="project" value="UniProtKB-SubCell"/>
</dbReference>
<keyword evidence="11" id="KW-0520">NAD</keyword>
<keyword evidence="10" id="KW-0411">Iron-sulfur</keyword>
<dbReference type="Gene3D" id="2.20.25.90">
    <property type="entry name" value="ADC-like domains"/>
    <property type="match status" value="1"/>
</dbReference>
<keyword evidence="17" id="KW-0830">Ubiquinone</keyword>
<evidence type="ECO:0000256" key="1">
    <source>
        <dbReference type="ARBA" id="ARBA00001966"/>
    </source>
</evidence>
<evidence type="ECO:0000259" key="15">
    <source>
        <dbReference type="PROSITE" id="PS51669"/>
    </source>
</evidence>
<keyword evidence="5" id="KW-0001">2Fe-2S</keyword>
<dbReference type="Pfam" id="PF22117">
    <property type="entry name" value="Fer4_Nqo3"/>
    <property type="match status" value="1"/>
</dbReference>
<dbReference type="PANTHER" id="PTHR43105">
    <property type="entry name" value="RESPIRATORY NITRATE REDUCTASE"/>
    <property type="match status" value="1"/>
</dbReference>
<evidence type="ECO:0000256" key="5">
    <source>
        <dbReference type="ARBA" id="ARBA00022714"/>
    </source>
</evidence>
<protein>
    <submittedName>
        <fullName evidence="17">NADH-ubiquinone oxidoreductase chain G</fullName>
        <ecNumber evidence="17">1.6.5.3</ecNumber>
    </submittedName>
</protein>
<evidence type="ECO:0000256" key="4">
    <source>
        <dbReference type="ARBA" id="ARBA00022485"/>
    </source>
</evidence>
<dbReference type="PANTHER" id="PTHR43105:SF10">
    <property type="entry name" value="NADH-QUINONE OXIDOREDUCTASE SUBUNIT G"/>
    <property type="match status" value="1"/>
</dbReference>
<keyword evidence="7" id="KW-0479">Metal-binding</keyword>
<dbReference type="FunFam" id="3.30.70.20:FF:000002">
    <property type="entry name" value="NADH-ubiquinone oxidoreductase 75 kDa subunit"/>
    <property type="match status" value="1"/>
</dbReference>
<dbReference type="SUPFAM" id="SSF54292">
    <property type="entry name" value="2Fe-2S ferredoxin-like"/>
    <property type="match status" value="1"/>
</dbReference>
<evidence type="ECO:0000256" key="8">
    <source>
        <dbReference type="ARBA" id="ARBA00022967"/>
    </source>
</evidence>
<dbReference type="InterPro" id="IPR000283">
    <property type="entry name" value="NADH_UbQ_OxRdtase_75kDa_su_CS"/>
</dbReference>
<dbReference type="SUPFAM" id="SSF54862">
    <property type="entry name" value="4Fe-4S ferredoxins"/>
    <property type="match status" value="1"/>
</dbReference>
<dbReference type="SMART" id="SM00929">
    <property type="entry name" value="NADH-G_4Fe-4S_3"/>
    <property type="match status" value="1"/>
</dbReference>
<dbReference type="CDD" id="cd00207">
    <property type="entry name" value="fer2"/>
    <property type="match status" value="1"/>
</dbReference>
<comment type="subcellular location">
    <subcellularLocation>
        <location evidence="2">Membrane</location>
    </subcellularLocation>
</comment>
<dbReference type="FunFam" id="3.10.20.740:FF:000004">
    <property type="entry name" value="NADH-quinone oxidoreductase"/>
    <property type="match status" value="1"/>
</dbReference>
<evidence type="ECO:0000256" key="9">
    <source>
        <dbReference type="ARBA" id="ARBA00023004"/>
    </source>
</evidence>
<dbReference type="Pfam" id="PF13510">
    <property type="entry name" value="Fer2_4"/>
    <property type="match status" value="1"/>
</dbReference>
<accession>A0A1W1C051</accession>
<dbReference type="GO" id="GO:0042773">
    <property type="term" value="P:ATP synthesis coupled electron transport"/>
    <property type="evidence" value="ECO:0007669"/>
    <property type="project" value="InterPro"/>
</dbReference>
<keyword evidence="6" id="KW-0874">Quinone</keyword>
<feature type="domain" description="4Fe-4S His(Cys)3-ligated-type" evidence="16">
    <location>
        <begin position="79"/>
        <end position="118"/>
    </location>
</feature>
<evidence type="ECO:0000256" key="13">
    <source>
        <dbReference type="ARBA" id="ARBA00034078"/>
    </source>
</evidence>
<dbReference type="PROSITE" id="PS00643">
    <property type="entry name" value="COMPLEX1_75K_3"/>
    <property type="match status" value="1"/>
</dbReference>
<dbReference type="PROSITE" id="PS51085">
    <property type="entry name" value="2FE2S_FER_2"/>
    <property type="match status" value="1"/>
</dbReference>
<dbReference type="Gene3D" id="3.30.70.20">
    <property type="match status" value="1"/>
</dbReference>
<dbReference type="InterPro" id="IPR050123">
    <property type="entry name" value="Prok_molybdopt-oxidoreductase"/>
</dbReference>
<evidence type="ECO:0000256" key="6">
    <source>
        <dbReference type="ARBA" id="ARBA00022719"/>
    </source>
</evidence>
<dbReference type="PROSITE" id="PS51839">
    <property type="entry name" value="4FE4S_HC3"/>
    <property type="match status" value="1"/>
</dbReference>
<dbReference type="Pfam" id="PF10588">
    <property type="entry name" value="NADH-G_4Fe-4S_3"/>
    <property type="match status" value="1"/>
</dbReference>
<evidence type="ECO:0000256" key="7">
    <source>
        <dbReference type="ARBA" id="ARBA00022723"/>
    </source>
</evidence>
<feature type="domain" description="2Fe-2S ferredoxin-type" evidence="14">
    <location>
        <begin position="1"/>
        <end position="79"/>
    </location>
</feature>
<dbReference type="GO" id="GO:0016491">
    <property type="term" value="F:oxidoreductase activity"/>
    <property type="evidence" value="ECO:0007669"/>
    <property type="project" value="UniProtKB-KW"/>
</dbReference>
<reference evidence="17" key="1">
    <citation type="submission" date="2016-10" db="EMBL/GenBank/DDBJ databases">
        <authorList>
            <person name="de Groot N.N."/>
        </authorList>
    </citation>
    <scope>NUCLEOTIDE SEQUENCE</scope>
</reference>
<keyword evidence="17" id="KW-0560">Oxidoreductase</keyword>
<proteinExistence type="inferred from homology"/>
<dbReference type="InterPro" id="IPR001041">
    <property type="entry name" value="2Fe-2S_ferredoxin-type"/>
</dbReference>
<comment type="similarity">
    <text evidence="3">Belongs to the complex I 75 kDa subunit family.</text>
</comment>
<dbReference type="AlphaFoldDB" id="A0A1W1C051"/>
<dbReference type="GO" id="GO:0008137">
    <property type="term" value="F:NADH dehydrogenase (ubiquinone) activity"/>
    <property type="evidence" value="ECO:0007669"/>
    <property type="project" value="InterPro"/>
</dbReference>
<keyword evidence="8" id="KW-1278">Translocase</keyword>
<evidence type="ECO:0000256" key="11">
    <source>
        <dbReference type="ARBA" id="ARBA00023027"/>
    </source>
</evidence>
<evidence type="ECO:0000256" key="2">
    <source>
        <dbReference type="ARBA" id="ARBA00004370"/>
    </source>
</evidence>
<dbReference type="EMBL" id="FPHG01000038">
    <property type="protein sequence ID" value="SFV59228.1"/>
    <property type="molecule type" value="Genomic_DNA"/>
</dbReference>
<gene>
    <name evidence="17" type="ORF">MNB_SV-9-717</name>
</gene>
<dbReference type="InterPro" id="IPR019574">
    <property type="entry name" value="NADH_UbQ_OxRdtase_Gsu_4Fe4S-bd"/>
</dbReference>
<name>A0A1W1C051_9ZZZZ</name>
<dbReference type="PROSITE" id="PS00641">
    <property type="entry name" value="COMPLEX1_75K_1"/>
    <property type="match status" value="1"/>
</dbReference>
<dbReference type="EC" id="1.6.5.3" evidence="17"/>
<dbReference type="GO" id="GO:0051539">
    <property type="term" value="F:4 iron, 4 sulfur cluster binding"/>
    <property type="evidence" value="ECO:0007669"/>
    <property type="project" value="UniProtKB-KW"/>
</dbReference>
<dbReference type="GO" id="GO:0048038">
    <property type="term" value="F:quinone binding"/>
    <property type="evidence" value="ECO:0007669"/>
    <property type="project" value="UniProtKB-KW"/>
</dbReference>
<comment type="cofactor">
    <cofactor evidence="1">
        <name>[4Fe-4S] cluster</name>
        <dbReference type="ChEBI" id="CHEBI:49883"/>
    </cofactor>
</comment>
<dbReference type="InterPro" id="IPR054351">
    <property type="entry name" value="NADH_UbQ_OxRdtase_ferredoxin"/>
</dbReference>
<organism evidence="17">
    <name type="scientific">hydrothermal vent metagenome</name>
    <dbReference type="NCBI Taxonomy" id="652676"/>
    <lineage>
        <taxon>unclassified sequences</taxon>
        <taxon>metagenomes</taxon>
        <taxon>ecological metagenomes</taxon>
    </lineage>
</organism>
<evidence type="ECO:0000259" key="16">
    <source>
        <dbReference type="PROSITE" id="PS51839"/>
    </source>
</evidence>
<evidence type="ECO:0000256" key="3">
    <source>
        <dbReference type="ARBA" id="ARBA00005404"/>
    </source>
</evidence>
<evidence type="ECO:0000259" key="14">
    <source>
        <dbReference type="PROSITE" id="PS51085"/>
    </source>
</evidence>
<sequence length="465" mass="53009">MSINIKIDDINFIVEENSLLIDILLKNNIEIPHFCYHEALGADGNCRMCMVEIAGQKRPQIACDTFAKEGMEVFTKTASIYAVRQDILELELINHPIDCPTCDQAGECKLQDYYMEYGSYQSVMNPSDKIKHNKHQDLGSNVILDQERCVLCARCTRFTTDITKTNELGIIGRGDEARVTTMPNKKLDNPYAMNIVDLCPVGALTSKDFRFSQRSWFLTSSPSVCQGCDKGCNIFIDHNKLKYQDDKIYRFKPRYNEKINGYFICDEGRLSYKNLQENREYNLLLNGKVINKNLALEHLLSKIEEYKNDITILVDANLYNEEMEAINSYALSIGANIFSPLSSYMDNNFGDSWLKSSMRASNAKGIKSLKIDTEVPSDYKTGLLINFNHLNPQLISYSELIEFNTHIREEENLNLIFPLAVSSESEGTLINKNNISQYCEKVIYKNTPIPTVLDWISDIAGDKIL</sequence>
<dbReference type="PROSITE" id="PS51669">
    <property type="entry name" value="4FE4S_MOW_BIS_MGD"/>
    <property type="match status" value="1"/>
</dbReference>
<dbReference type="GO" id="GO:0051537">
    <property type="term" value="F:2 iron, 2 sulfur cluster binding"/>
    <property type="evidence" value="ECO:0007669"/>
    <property type="project" value="UniProtKB-KW"/>
</dbReference>
<evidence type="ECO:0000313" key="17">
    <source>
        <dbReference type="EMBL" id="SFV59228.1"/>
    </source>
</evidence>
<evidence type="ECO:0000256" key="10">
    <source>
        <dbReference type="ARBA" id="ARBA00023014"/>
    </source>
</evidence>
<dbReference type="InterPro" id="IPR036010">
    <property type="entry name" value="2Fe-2S_ferredoxin-like_sf"/>
</dbReference>
<dbReference type="SUPFAM" id="SSF53706">
    <property type="entry name" value="Formate dehydrogenase/DMSO reductase, domains 1-3"/>
    <property type="match status" value="1"/>
</dbReference>
<keyword evidence="12" id="KW-0472">Membrane</keyword>
<feature type="domain" description="4Fe-4S Mo/W bis-MGD-type" evidence="15">
    <location>
        <begin position="218"/>
        <end position="279"/>
    </location>
</feature>
<keyword evidence="9" id="KW-0408">Iron</keyword>